<dbReference type="EMBL" id="LZZM01000153">
    <property type="protein sequence ID" value="OOM77247.1"/>
    <property type="molecule type" value="Genomic_DNA"/>
</dbReference>
<protein>
    <submittedName>
        <fullName evidence="6">Autolysin</fullName>
        <ecNumber evidence="6">3.5.1.28</ecNumber>
    </submittedName>
</protein>
<dbReference type="InterPro" id="IPR018337">
    <property type="entry name" value="Cell_wall/Cho-bd_repeat"/>
</dbReference>
<evidence type="ECO:0000313" key="7">
    <source>
        <dbReference type="Proteomes" id="UP000190890"/>
    </source>
</evidence>
<reference evidence="6 7" key="1">
    <citation type="submission" date="2016-05" db="EMBL/GenBank/DDBJ databases">
        <title>Microbial solvent formation.</title>
        <authorList>
            <person name="Poehlein A."/>
            <person name="Montoya Solano J.D."/>
            <person name="Flitsch S."/>
            <person name="Krabben P."/>
            <person name="Duerre P."/>
            <person name="Daniel R."/>
        </authorList>
    </citation>
    <scope>NUCLEOTIDE SEQUENCE [LARGE SCALE GENOMIC DNA]</scope>
    <source>
        <strain evidence="6 7">DSM 2619</strain>
    </source>
</reference>
<dbReference type="Pfam" id="PF00753">
    <property type="entry name" value="Lactamase_B"/>
    <property type="match status" value="1"/>
</dbReference>
<dbReference type="STRING" id="29367.CLPUN_23640"/>
<dbReference type="SUPFAM" id="SSF56281">
    <property type="entry name" value="Metallo-hydrolase/oxidoreductase"/>
    <property type="match status" value="1"/>
</dbReference>
<dbReference type="SUPFAM" id="SSF69360">
    <property type="entry name" value="Cell wall binding repeat"/>
    <property type="match status" value="1"/>
</dbReference>
<dbReference type="Gene3D" id="3.60.15.10">
    <property type="entry name" value="Ribonuclease Z/Hydroxyacylglutathione hydrolase-like"/>
    <property type="match status" value="1"/>
</dbReference>
<dbReference type="OrthoDB" id="9761531at2"/>
<dbReference type="PANTHER" id="PTHR30619">
    <property type="entry name" value="DNA INTERNALIZATION/COMPETENCE PROTEIN COMEC/REC2"/>
    <property type="match status" value="1"/>
</dbReference>
<dbReference type="InterPro" id="IPR036866">
    <property type="entry name" value="RibonucZ/Hydroxyglut_hydro"/>
</dbReference>
<dbReference type="AlphaFoldDB" id="A0A1S8THI5"/>
<proteinExistence type="predicted"/>
<dbReference type="CDD" id="cd07731">
    <property type="entry name" value="ComA-like_MBL-fold"/>
    <property type="match status" value="1"/>
</dbReference>
<name>A0A1S8THI5_9CLOT</name>
<keyword evidence="1" id="KW-0677">Repeat</keyword>
<accession>A0A1S8THI5</accession>
<evidence type="ECO:0000256" key="4">
    <source>
        <dbReference type="SAM" id="SignalP"/>
    </source>
</evidence>
<dbReference type="InterPro" id="IPR001279">
    <property type="entry name" value="Metallo-B-lactamas"/>
</dbReference>
<sequence length="638" mass="73205">MLKKFFKTFILFSMILLFSSSIIKTTAYAVEENLSTSSTPSTQKNTETSKATKDTVSSNDNLNKNSSNSSSTTNTDINKDYNSNNKANTEIVTEEKKEEVIDYDWKTIDNKIYYIVNNKILETTGWFMEKDINPNITRKDKNYKAKYYLDKDFSVVIGWKQIENIWYYFDVQGIMQTGWIFNNGWYYLDSSGEMKTGWNKIGMDTYYFNKYGQATVGKKLIDSKWYFFDERGRLEKGFFDYNGKTYYSDNSGIMVTNQWINKGSHKFYIKSDSTIAIGDIFINGLMENFDERGYLKGYDSDAKNDLYVHFLDVGNADCEFIKLPSGETVLIDTGDTITTKTLIDFLNTQNLKTEFLESKNDGQTSINNEIDNDKTTNILKTIDSNTNNNVANNTSTSTKLNNGKGVIDYVILTHPHSDHIGGMIELMKNFNIGKVITPKYFELKDYSPGTTSIDQSKMDIIKYDYQIYKNTMDNISKNGLTVVQAEPDSYIDSEHILQFLHLDKDYSKLESDPYYTEYNAFNDNSAIVYLNYYDFQCLFTADIQWKAENDFFNRKALKGNTVDILKVPHHGNVGSSSYTFVGYVNPAIGIIPRAKERINTTNEPYDVLTTCGVNIYETSLTNGVSVYVTKDNWNIETK</sequence>
<dbReference type="GO" id="GO:0008745">
    <property type="term" value="F:N-acetylmuramoyl-L-alanine amidase activity"/>
    <property type="evidence" value="ECO:0007669"/>
    <property type="project" value="UniProtKB-EC"/>
</dbReference>
<gene>
    <name evidence="6" type="primary">lytA_10</name>
    <name evidence="6" type="ORF">CLPUN_23640</name>
</gene>
<organism evidence="6 7">
    <name type="scientific">Clostridium puniceum</name>
    <dbReference type="NCBI Taxonomy" id="29367"/>
    <lineage>
        <taxon>Bacteria</taxon>
        <taxon>Bacillati</taxon>
        <taxon>Bacillota</taxon>
        <taxon>Clostridia</taxon>
        <taxon>Eubacteriales</taxon>
        <taxon>Clostridiaceae</taxon>
        <taxon>Clostridium</taxon>
    </lineage>
</organism>
<feature type="region of interest" description="Disordered" evidence="3">
    <location>
        <begin position="34"/>
        <end position="83"/>
    </location>
</feature>
<evidence type="ECO:0000256" key="2">
    <source>
        <dbReference type="PROSITE-ProRule" id="PRU00591"/>
    </source>
</evidence>
<feature type="compositionally biased region" description="Polar residues" evidence="3">
    <location>
        <begin position="34"/>
        <end position="49"/>
    </location>
</feature>
<evidence type="ECO:0000256" key="3">
    <source>
        <dbReference type="SAM" id="MobiDB-lite"/>
    </source>
</evidence>
<feature type="repeat" description="Cell wall-binding" evidence="2">
    <location>
        <begin position="156"/>
        <end position="175"/>
    </location>
</feature>
<feature type="domain" description="Metallo-beta-lactamase" evidence="5">
    <location>
        <begin position="407"/>
        <end position="444"/>
    </location>
</feature>
<feature type="compositionally biased region" description="Low complexity" evidence="3">
    <location>
        <begin position="57"/>
        <end position="76"/>
    </location>
</feature>
<dbReference type="EC" id="3.5.1.28" evidence="6"/>
<evidence type="ECO:0000259" key="5">
    <source>
        <dbReference type="Pfam" id="PF00753"/>
    </source>
</evidence>
<dbReference type="Proteomes" id="UP000190890">
    <property type="component" value="Unassembled WGS sequence"/>
</dbReference>
<evidence type="ECO:0000313" key="6">
    <source>
        <dbReference type="EMBL" id="OOM77247.1"/>
    </source>
</evidence>
<dbReference type="PROSITE" id="PS51170">
    <property type="entry name" value="CW"/>
    <property type="match status" value="1"/>
</dbReference>
<dbReference type="RefSeq" id="WP_077847494.1">
    <property type="nucleotide sequence ID" value="NZ_LZZM01000153.1"/>
</dbReference>
<keyword evidence="4" id="KW-0732">Signal</keyword>
<keyword evidence="7" id="KW-1185">Reference proteome</keyword>
<feature type="signal peptide" evidence="4">
    <location>
        <begin position="1"/>
        <end position="29"/>
    </location>
</feature>
<dbReference type="PANTHER" id="PTHR30619:SF1">
    <property type="entry name" value="RECOMBINATION PROTEIN 2"/>
    <property type="match status" value="1"/>
</dbReference>
<dbReference type="Gene3D" id="2.10.270.10">
    <property type="entry name" value="Cholin Binding"/>
    <property type="match status" value="2"/>
</dbReference>
<feature type="chain" id="PRO_5012661777" evidence="4">
    <location>
        <begin position="30"/>
        <end position="638"/>
    </location>
</feature>
<evidence type="ECO:0000256" key="1">
    <source>
        <dbReference type="ARBA" id="ARBA00022737"/>
    </source>
</evidence>
<dbReference type="Pfam" id="PF19127">
    <property type="entry name" value="Choline_bind_3"/>
    <property type="match status" value="2"/>
</dbReference>
<dbReference type="InterPro" id="IPR052159">
    <property type="entry name" value="Competence_DNA_uptake"/>
</dbReference>
<keyword evidence="6" id="KW-0378">Hydrolase</keyword>
<dbReference type="InterPro" id="IPR035681">
    <property type="entry name" value="ComA-like_MBL"/>
</dbReference>
<comment type="caution">
    <text evidence="6">The sequence shown here is derived from an EMBL/GenBank/DDBJ whole genome shotgun (WGS) entry which is preliminary data.</text>
</comment>